<dbReference type="RefSeq" id="WP_091053882.1">
    <property type="nucleotide sequence ID" value="NZ_FNGF01000008.1"/>
</dbReference>
<keyword evidence="1" id="KW-0732">Signal</keyword>
<evidence type="ECO:0000313" key="2">
    <source>
        <dbReference type="EMBL" id="SDL66252.1"/>
    </source>
</evidence>
<dbReference type="EMBL" id="FNGF01000008">
    <property type="protein sequence ID" value="SDL66252.1"/>
    <property type="molecule type" value="Genomic_DNA"/>
</dbReference>
<organism evidence="2 3">
    <name type="scientific">Glycomyces sambucus</name>
    <dbReference type="NCBI Taxonomy" id="380244"/>
    <lineage>
        <taxon>Bacteria</taxon>
        <taxon>Bacillati</taxon>
        <taxon>Actinomycetota</taxon>
        <taxon>Actinomycetes</taxon>
        <taxon>Glycomycetales</taxon>
        <taxon>Glycomycetaceae</taxon>
        <taxon>Glycomyces</taxon>
    </lineage>
</organism>
<dbReference type="Proteomes" id="UP000198662">
    <property type="component" value="Unassembled WGS sequence"/>
</dbReference>
<feature type="chain" id="PRO_5039163825" evidence="1">
    <location>
        <begin position="27"/>
        <end position="650"/>
    </location>
</feature>
<reference evidence="3" key="1">
    <citation type="submission" date="2016-10" db="EMBL/GenBank/DDBJ databases">
        <authorList>
            <person name="Varghese N."/>
            <person name="Submissions S."/>
        </authorList>
    </citation>
    <scope>NUCLEOTIDE SEQUENCE [LARGE SCALE GENOMIC DNA]</scope>
    <source>
        <strain evidence="3">CGMCC 4.3147</strain>
    </source>
</reference>
<dbReference type="AlphaFoldDB" id="A0A1G9LVY2"/>
<evidence type="ECO:0000256" key="1">
    <source>
        <dbReference type="SAM" id="SignalP"/>
    </source>
</evidence>
<gene>
    <name evidence="2" type="ORF">SAMN05216298_4689</name>
</gene>
<evidence type="ECO:0000313" key="3">
    <source>
        <dbReference type="Proteomes" id="UP000198662"/>
    </source>
</evidence>
<feature type="signal peptide" evidence="1">
    <location>
        <begin position="1"/>
        <end position="26"/>
    </location>
</feature>
<dbReference type="STRING" id="380244.SAMN05216298_4689"/>
<sequence>MLRRRTTAALCTAAVLSGAIATSGAAAETEPPHRLTASAFAAGADTVTLPTGDQVRVLPGGAFGIAPAAGREHIAFTTVPAADGEGTIVIPGDRADELTAGAEDARRYNVTRLAADGHADAAALSEDDLRTYGALPSDPRAAEDPTLTVVVSDHAGEIPDSGYVYWYDTADPDDSGMLEFDENGVATADLEPGDYLLTHAVWNLGPGDTFSEYVFGISHVTIGDRHTELVLDGARAGLVTAEVERSDAELVSMGANIVAMKDGGGAGVGVFGTSSTDLYLMPETEVPGYELGFWYQPTLASPDGAAEPYQYNLAFTETGGFPLDTSFETYDGKLAAVATDYTGFGVPVEGYTCEYGDRAGGGIGLSMCAVVDTPFPSQRLNLYTATPEIAWDTTVLGGVFDPETEAMSEGFVEEVEDTVFTPGWTERAFPRGPVMAGPGDAYIARTDEGAVLEAAVPLGASLNGEEVVLVGYNGDAELRRDGRLLDSSSGIDPREGFELRVDGAGRYHLTVAGSREQASGPFAFKSFIDWSFDLDPAALEPEQELVLPAVALFAPDVAGGMTPNREQAITLQLMDASGSGIGADAMELEVSYDLEGTWEAVELDVDHTAGTATADLHHPEDAEYVSVRTTATDTAGTEVEQTTIWSYGLS</sequence>
<dbReference type="OrthoDB" id="614750at2"/>
<keyword evidence="3" id="KW-1185">Reference proteome</keyword>
<proteinExistence type="predicted"/>
<name>A0A1G9LVY2_9ACTN</name>
<protein>
    <submittedName>
        <fullName evidence="2">Uncharacterized protein</fullName>
    </submittedName>
</protein>
<accession>A0A1G9LVY2</accession>